<dbReference type="InterPro" id="IPR000618">
    <property type="entry name" value="Insect_cuticle"/>
</dbReference>
<dbReference type="PANTHER" id="PTHR12236">
    <property type="entry name" value="STRUCTURAL CONTITUENT OF CUTICLE"/>
    <property type="match status" value="1"/>
</dbReference>
<evidence type="ECO:0000256" key="3">
    <source>
        <dbReference type="SAM" id="MobiDB-lite"/>
    </source>
</evidence>
<evidence type="ECO:0000256" key="1">
    <source>
        <dbReference type="ARBA" id="ARBA00022460"/>
    </source>
</evidence>
<feature type="signal peptide" evidence="4">
    <location>
        <begin position="1"/>
        <end position="19"/>
    </location>
</feature>
<dbReference type="AlphaFoldDB" id="A0AAV2RHX6"/>
<feature type="chain" id="PRO_5043954515" description="Cuticle protein" evidence="4">
    <location>
        <begin position="20"/>
        <end position="264"/>
    </location>
</feature>
<evidence type="ECO:0000256" key="2">
    <source>
        <dbReference type="PROSITE-ProRule" id="PRU00497"/>
    </source>
</evidence>
<dbReference type="EMBL" id="CAXKWB010022614">
    <property type="protein sequence ID" value="CAL4124478.1"/>
    <property type="molecule type" value="Genomic_DNA"/>
</dbReference>
<accession>A0AAV2RHX6</accession>
<protein>
    <recommendedName>
        <fullName evidence="7">Cuticle protein</fullName>
    </recommendedName>
</protein>
<feature type="compositionally biased region" description="Low complexity" evidence="3">
    <location>
        <begin position="135"/>
        <end position="147"/>
    </location>
</feature>
<evidence type="ECO:0008006" key="7">
    <source>
        <dbReference type="Google" id="ProtNLM"/>
    </source>
</evidence>
<proteinExistence type="predicted"/>
<dbReference type="Pfam" id="PF00379">
    <property type="entry name" value="Chitin_bind_4"/>
    <property type="match status" value="1"/>
</dbReference>
<dbReference type="Proteomes" id="UP001497623">
    <property type="component" value="Unassembled WGS sequence"/>
</dbReference>
<dbReference type="GO" id="GO:0005615">
    <property type="term" value="C:extracellular space"/>
    <property type="evidence" value="ECO:0007669"/>
    <property type="project" value="TreeGrafter"/>
</dbReference>
<evidence type="ECO:0000313" key="5">
    <source>
        <dbReference type="EMBL" id="CAL4124478.1"/>
    </source>
</evidence>
<dbReference type="GO" id="GO:0031012">
    <property type="term" value="C:extracellular matrix"/>
    <property type="evidence" value="ECO:0007669"/>
    <property type="project" value="TreeGrafter"/>
</dbReference>
<keyword evidence="4" id="KW-0732">Signal</keyword>
<comment type="caution">
    <text evidence="5">The sequence shown here is derived from an EMBL/GenBank/DDBJ whole genome shotgun (WGS) entry which is preliminary data.</text>
</comment>
<keyword evidence="6" id="KW-1185">Reference proteome</keyword>
<organism evidence="5 6">
    <name type="scientific">Meganyctiphanes norvegica</name>
    <name type="common">Northern krill</name>
    <name type="synonym">Thysanopoda norvegica</name>
    <dbReference type="NCBI Taxonomy" id="48144"/>
    <lineage>
        <taxon>Eukaryota</taxon>
        <taxon>Metazoa</taxon>
        <taxon>Ecdysozoa</taxon>
        <taxon>Arthropoda</taxon>
        <taxon>Crustacea</taxon>
        <taxon>Multicrustacea</taxon>
        <taxon>Malacostraca</taxon>
        <taxon>Eumalacostraca</taxon>
        <taxon>Eucarida</taxon>
        <taxon>Euphausiacea</taxon>
        <taxon>Euphausiidae</taxon>
        <taxon>Meganyctiphanes</taxon>
    </lineage>
</organism>
<dbReference type="PROSITE" id="PS51155">
    <property type="entry name" value="CHIT_BIND_RR_2"/>
    <property type="match status" value="1"/>
</dbReference>
<evidence type="ECO:0000256" key="4">
    <source>
        <dbReference type="SAM" id="SignalP"/>
    </source>
</evidence>
<evidence type="ECO:0000313" key="6">
    <source>
        <dbReference type="Proteomes" id="UP001497623"/>
    </source>
</evidence>
<dbReference type="InterPro" id="IPR051217">
    <property type="entry name" value="Insect_Cuticle_Struc_Prot"/>
</dbReference>
<gene>
    <name evidence="5" type="ORF">MNOR_LOCUS24541</name>
</gene>
<dbReference type="GO" id="GO:0042302">
    <property type="term" value="F:structural constituent of cuticle"/>
    <property type="evidence" value="ECO:0007669"/>
    <property type="project" value="UniProtKB-UniRule"/>
</dbReference>
<dbReference type="PANTHER" id="PTHR12236:SF75">
    <property type="entry name" value="CUTICULAR PROTEIN 62BB, ISOFORM A"/>
    <property type="match status" value="1"/>
</dbReference>
<name>A0AAV2RHX6_MEGNR</name>
<feature type="region of interest" description="Disordered" evidence="3">
    <location>
        <begin position="132"/>
        <end position="172"/>
    </location>
</feature>
<sequence>MAPTLQITLLLTVALYASAAPQAPTVPYDFSYGVNIVETGDVKEHKETKSPGGRTDGEYRWLQPNGLYRVVRYYVEPGSGFVAQVSEEPGPDVPNYYTNSLAGDNGNSALVFPEGRSLEGLTPTGRELNSDARSLESSSQLNSISRLPNTISRQPLRKPVVPSPTPAAFVTPRPDFVRPSSFIREQSFNSQQSSSNQQSFSSQENFVGEIIDGGIIDGGIIDGGVIDGGIIDGGIIDGGIIDGGIINGAFVNGQFVPSFGNRSK</sequence>
<keyword evidence="1 2" id="KW-0193">Cuticle</keyword>
<reference evidence="5 6" key="1">
    <citation type="submission" date="2024-05" db="EMBL/GenBank/DDBJ databases">
        <authorList>
            <person name="Wallberg A."/>
        </authorList>
    </citation>
    <scope>NUCLEOTIDE SEQUENCE [LARGE SCALE GENOMIC DNA]</scope>
</reference>